<evidence type="ECO:0000313" key="3">
    <source>
        <dbReference type="Proteomes" id="UP001266305"/>
    </source>
</evidence>
<evidence type="ECO:0000313" key="2">
    <source>
        <dbReference type="EMBL" id="KAK2103844.1"/>
    </source>
</evidence>
<comment type="caution">
    <text evidence="2">The sequence shown here is derived from an EMBL/GenBank/DDBJ whole genome shotgun (WGS) entry which is preliminary data.</text>
</comment>
<evidence type="ECO:0000256" key="1">
    <source>
        <dbReference type="SAM" id="MobiDB-lite"/>
    </source>
</evidence>
<dbReference type="Proteomes" id="UP001266305">
    <property type="component" value="Unassembled WGS sequence"/>
</dbReference>
<keyword evidence="3" id="KW-1185">Reference proteome</keyword>
<protein>
    <submittedName>
        <fullName evidence="2">Uncharacterized protein</fullName>
    </submittedName>
</protein>
<reference evidence="2 3" key="1">
    <citation type="submission" date="2023-05" db="EMBL/GenBank/DDBJ databases">
        <title>B98-5 Cell Line De Novo Hybrid Assembly: An Optical Mapping Approach.</title>
        <authorList>
            <person name="Kananen K."/>
            <person name="Auerbach J.A."/>
            <person name="Kautto E."/>
            <person name="Blachly J.S."/>
        </authorList>
    </citation>
    <scope>NUCLEOTIDE SEQUENCE [LARGE SCALE GENOMIC DNA]</scope>
    <source>
        <strain evidence="2">B95-8</strain>
        <tissue evidence="2">Cell line</tissue>
    </source>
</reference>
<proteinExistence type="predicted"/>
<sequence length="73" mass="7940">MILERGGRRKQPDCLAGKKSAQDVQAKPEHVIGANPSIVDVLQYEHPSAEPHDGVFIHLKLAHNYADDAAGLD</sequence>
<organism evidence="2 3">
    <name type="scientific">Saguinus oedipus</name>
    <name type="common">Cotton-top tamarin</name>
    <name type="synonym">Oedipomidas oedipus</name>
    <dbReference type="NCBI Taxonomy" id="9490"/>
    <lineage>
        <taxon>Eukaryota</taxon>
        <taxon>Metazoa</taxon>
        <taxon>Chordata</taxon>
        <taxon>Craniata</taxon>
        <taxon>Vertebrata</taxon>
        <taxon>Euteleostomi</taxon>
        <taxon>Mammalia</taxon>
        <taxon>Eutheria</taxon>
        <taxon>Euarchontoglires</taxon>
        <taxon>Primates</taxon>
        <taxon>Haplorrhini</taxon>
        <taxon>Platyrrhini</taxon>
        <taxon>Cebidae</taxon>
        <taxon>Callitrichinae</taxon>
        <taxon>Saguinus</taxon>
    </lineage>
</organism>
<gene>
    <name evidence="2" type="ORF">P7K49_017700</name>
</gene>
<feature type="region of interest" description="Disordered" evidence="1">
    <location>
        <begin position="1"/>
        <end position="28"/>
    </location>
</feature>
<dbReference type="EMBL" id="JASSZA010000008">
    <property type="protein sequence ID" value="KAK2103844.1"/>
    <property type="molecule type" value="Genomic_DNA"/>
</dbReference>
<accession>A0ABQ9V394</accession>
<name>A0ABQ9V394_SAGOE</name>